<feature type="region of interest" description="Disordered" evidence="1">
    <location>
        <begin position="84"/>
        <end position="129"/>
    </location>
</feature>
<evidence type="ECO:0000313" key="3">
    <source>
        <dbReference type="Proteomes" id="UP000035368"/>
    </source>
</evidence>
<dbReference type="EMBL" id="CP011541">
    <property type="protein sequence ID" value="AKK03816.1"/>
    <property type="molecule type" value="Genomic_DNA"/>
</dbReference>
<dbReference type="PATRIC" id="fig|1050174.4.peg.1993"/>
<accession>A0A0G3GRI8</accession>
<dbReference type="AlphaFoldDB" id="A0A0G3GRI8"/>
<keyword evidence="3" id="KW-1185">Reference proteome</keyword>
<evidence type="ECO:0000256" key="1">
    <source>
        <dbReference type="SAM" id="MobiDB-lite"/>
    </source>
</evidence>
<evidence type="ECO:0000313" key="2">
    <source>
        <dbReference type="EMBL" id="AKK03816.1"/>
    </source>
</evidence>
<reference evidence="2 3" key="1">
    <citation type="submission" date="2015-05" db="EMBL/GenBank/DDBJ databases">
        <title>Complete genome sequence of Corynebacterium epidermidicanis DSM 45586, isolated from the skin of a dog suffering from pruritus.</title>
        <authorList>
            <person name="Ruckert C."/>
            <person name="Albersmeier A."/>
            <person name="Winkler A."/>
            <person name="Tauch A."/>
        </authorList>
    </citation>
    <scope>NUCLEOTIDE SEQUENCE [LARGE SCALE GENOMIC DNA]</scope>
    <source>
        <strain evidence="2 3">DSM 45586</strain>
    </source>
</reference>
<dbReference type="RefSeq" id="WP_047240779.1">
    <property type="nucleotide sequence ID" value="NZ_CP011541.1"/>
</dbReference>
<organism evidence="2 3">
    <name type="scientific">Corynebacterium epidermidicanis</name>
    <dbReference type="NCBI Taxonomy" id="1050174"/>
    <lineage>
        <taxon>Bacteria</taxon>
        <taxon>Bacillati</taxon>
        <taxon>Actinomycetota</taxon>
        <taxon>Actinomycetes</taxon>
        <taxon>Mycobacteriales</taxon>
        <taxon>Corynebacteriaceae</taxon>
        <taxon>Corynebacterium</taxon>
    </lineage>
</organism>
<protein>
    <recommendedName>
        <fullName evidence="4">Transposase DDE domain</fullName>
    </recommendedName>
</protein>
<name>A0A0G3GRI8_9CORY</name>
<proteinExistence type="predicted"/>
<dbReference type="KEGG" id="cei:CEPID_09870"/>
<sequence>MSIKGEKFRQGRPDFGTPEWDHIYGTLRNVCEGSNSNIKNLSAGIGNRTRSLVRGFAAHWAMTALGVIASNLAKISSYLDRVEANTPIKGPDPTPPDGGRRTRLEPDVVPEEQPDWSPKRRPGAPPLVA</sequence>
<dbReference type="Proteomes" id="UP000035368">
    <property type="component" value="Chromosome"/>
</dbReference>
<evidence type="ECO:0008006" key="4">
    <source>
        <dbReference type="Google" id="ProtNLM"/>
    </source>
</evidence>
<gene>
    <name evidence="2" type="ORF">CEPID_09870</name>
</gene>